<name>A0AA35X2E7_GEOBA</name>
<dbReference type="Gene3D" id="3.40.50.1820">
    <property type="entry name" value="alpha/beta hydrolase"/>
    <property type="match status" value="1"/>
</dbReference>
<protein>
    <submittedName>
        <fullName evidence="2">3-oxoadipate enol-lactonase 2</fullName>
    </submittedName>
</protein>
<keyword evidence="3" id="KW-1185">Reference proteome</keyword>
<dbReference type="GO" id="GO:0046464">
    <property type="term" value="P:acylglycerol catabolic process"/>
    <property type="evidence" value="ECO:0007669"/>
    <property type="project" value="TreeGrafter"/>
</dbReference>
<sequence length="270" mass="30641">MPTIQREHAQLHYYLDDFTDPWRRSPDAIVLQHGFSRNGNFWYNWPPLLGREYRVIRPDLRGMGASTADAEHYQPTLDVLMDDLLAILDHEGVEKAVYVGESFGGIMGMQFAHDHPDRCRALVLCNSPCRLSRRESQTPGGSWLATMEQGGIGAWSAATINFRLDMRHADEGLKDWYIAEMDKTNPEFGQALHRYLDSLDFGPHLKDITVPTLLLTGDESPTTSMEQQQFMAAEIPNSELTVYPGLGHGINAIYPEWCVDRMREFLGLQS</sequence>
<dbReference type="Proteomes" id="UP001174909">
    <property type="component" value="Unassembled WGS sequence"/>
</dbReference>
<evidence type="ECO:0000313" key="2">
    <source>
        <dbReference type="EMBL" id="CAI8035322.1"/>
    </source>
</evidence>
<dbReference type="GO" id="GO:0047372">
    <property type="term" value="F:monoacylglycerol lipase activity"/>
    <property type="evidence" value="ECO:0007669"/>
    <property type="project" value="TreeGrafter"/>
</dbReference>
<proteinExistence type="predicted"/>
<dbReference type="Pfam" id="PF00561">
    <property type="entry name" value="Abhydrolase_1"/>
    <property type="match status" value="1"/>
</dbReference>
<dbReference type="InterPro" id="IPR000073">
    <property type="entry name" value="AB_hydrolase_1"/>
</dbReference>
<evidence type="ECO:0000313" key="3">
    <source>
        <dbReference type="Proteomes" id="UP001174909"/>
    </source>
</evidence>
<evidence type="ECO:0000259" key="1">
    <source>
        <dbReference type="Pfam" id="PF00561"/>
    </source>
</evidence>
<dbReference type="SUPFAM" id="SSF53474">
    <property type="entry name" value="alpha/beta-Hydrolases"/>
    <property type="match status" value="1"/>
</dbReference>
<dbReference type="PANTHER" id="PTHR43798:SF33">
    <property type="entry name" value="HYDROLASE, PUTATIVE (AFU_ORTHOLOGUE AFUA_2G14860)-RELATED"/>
    <property type="match status" value="1"/>
</dbReference>
<dbReference type="AlphaFoldDB" id="A0AA35X2E7"/>
<accession>A0AA35X2E7</accession>
<dbReference type="InterPro" id="IPR050266">
    <property type="entry name" value="AB_hydrolase_sf"/>
</dbReference>
<feature type="domain" description="AB hydrolase-1" evidence="1">
    <location>
        <begin position="28"/>
        <end position="250"/>
    </location>
</feature>
<dbReference type="EMBL" id="CASHTH010002793">
    <property type="protein sequence ID" value="CAI8035322.1"/>
    <property type="molecule type" value="Genomic_DNA"/>
</dbReference>
<dbReference type="GO" id="GO:0016020">
    <property type="term" value="C:membrane"/>
    <property type="evidence" value="ECO:0007669"/>
    <property type="project" value="TreeGrafter"/>
</dbReference>
<dbReference type="InterPro" id="IPR029058">
    <property type="entry name" value="AB_hydrolase_fold"/>
</dbReference>
<comment type="caution">
    <text evidence="2">The sequence shown here is derived from an EMBL/GenBank/DDBJ whole genome shotgun (WGS) entry which is preliminary data.</text>
</comment>
<organism evidence="2 3">
    <name type="scientific">Geodia barretti</name>
    <name type="common">Barrett's horny sponge</name>
    <dbReference type="NCBI Taxonomy" id="519541"/>
    <lineage>
        <taxon>Eukaryota</taxon>
        <taxon>Metazoa</taxon>
        <taxon>Porifera</taxon>
        <taxon>Demospongiae</taxon>
        <taxon>Heteroscleromorpha</taxon>
        <taxon>Tetractinellida</taxon>
        <taxon>Astrophorina</taxon>
        <taxon>Geodiidae</taxon>
        <taxon>Geodia</taxon>
    </lineage>
</organism>
<reference evidence="2" key="1">
    <citation type="submission" date="2023-03" db="EMBL/GenBank/DDBJ databases">
        <authorList>
            <person name="Steffen K."/>
            <person name="Cardenas P."/>
        </authorList>
    </citation>
    <scope>NUCLEOTIDE SEQUENCE</scope>
</reference>
<dbReference type="PANTHER" id="PTHR43798">
    <property type="entry name" value="MONOACYLGLYCEROL LIPASE"/>
    <property type="match status" value="1"/>
</dbReference>
<gene>
    <name evidence="2" type="ORF">GBAR_LOCUS19843</name>
</gene>
<dbReference type="PRINTS" id="PR00111">
    <property type="entry name" value="ABHYDROLASE"/>
</dbReference>